<dbReference type="OrthoDB" id="166547at2"/>
<keyword evidence="1" id="KW-1133">Transmembrane helix</keyword>
<name>A0A0M6XQH5_9RHOB</name>
<reference evidence="2 3" key="1">
    <citation type="submission" date="2015-07" db="EMBL/GenBank/DDBJ databases">
        <authorList>
            <person name="Noorani M."/>
        </authorList>
    </citation>
    <scope>NUCLEOTIDE SEQUENCE [LARGE SCALE GENOMIC DNA]</scope>
    <source>
        <strain evidence="2 3">CECT 5088</strain>
    </source>
</reference>
<dbReference type="RefSeq" id="WP_055681912.1">
    <property type="nucleotide sequence ID" value="NZ_CANMUL010000004.1"/>
</dbReference>
<feature type="transmembrane region" description="Helical" evidence="1">
    <location>
        <begin position="75"/>
        <end position="92"/>
    </location>
</feature>
<feature type="transmembrane region" description="Helical" evidence="1">
    <location>
        <begin position="43"/>
        <end position="63"/>
    </location>
</feature>
<dbReference type="Proteomes" id="UP000048908">
    <property type="component" value="Unassembled WGS sequence"/>
</dbReference>
<keyword evidence="3" id="KW-1185">Reference proteome</keyword>
<dbReference type="STRING" id="282197.SAMN04488517_101388"/>
<evidence type="ECO:0000313" key="2">
    <source>
        <dbReference type="EMBL" id="CTQ32453.1"/>
    </source>
</evidence>
<feature type="transmembrane region" description="Helical" evidence="1">
    <location>
        <begin position="112"/>
        <end position="131"/>
    </location>
</feature>
<evidence type="ECO:0000256" key="1">
    <source>
        <dbReference type="SAM" id="Phobius"/>
    </source>
</evidence>
<dbReference type="EMBL" id="CXPG01000014">
    <property type="protein sequence ID" value="CTQ32453.1"/>
    <property type="molecule type" value="Genomic_DNA"/>
</dbReference>
<gene>
    <name evidence="2" type="ORF">JAN5088_01224</name>
</gene>
<dbReference type="InterPro" id="IPR018687">
    <property type="entry name" value="DUF2177_membr"/>
</dbReference>
<organism evidence="2 3">
    <name type="scientific">Jannaschia rubra</name>
    <dbReference type="NCBI Taxonomy" id="282197"/>
    <lineage>
        <taxon>Bacteria</taxon>
        <taxon>Pseudomonadati</taxon>
        <taxon>Pseudomonadota</taxon>
        <taxon>Alphaproteobacteria</taxon>
        <taxon>Rhodobacterales</taxon>
        <taxon>Roseobacteraceae</taxon>
        <taxon>Jannaschia</taxon>
    </lineage>
</organism>
<evidence type="ECO:0000313" key="3">
    <source>
        <dbReference type="Proteomes" id="UP000048908"/>
    </source>
</evidence>
<protein>
    <submittedName>
        <fullName evidence="2">Putative membrane protein</fullName>
    </submittedName>
</protein>
<keyword evidence="1" id="KW-0472">Membrane</keyword>
<dbReference type="Pfam" id="PF09945">
    <property type="entry name" value="DUF2177"/>
    <property type="match status" value="1"/>
</dbReference>
<proteinExistence type="predicted"/>
<sequence length="132" mass="14245">MQFFLLYLTTLTVFAVLDAAGLTFVMKPLFQRHLGDLLLSPINLAPAVGFYLFYIAGLVWLVSMPALRDGSVGQAALNGAILGALAYGTYEFTNMSTLRGWDWTMVAVDTSWGTLLTACSAAAGVWAVRLMA</sequence>
<dbReference type="AlphaFoldDB" id="A0A0M6XQH5"/>
<keyword evidence="1" id="KW-0812">Transmembrane</keyword>
<accession>A0A0M6XQH5</accession>